<dbReference type="Gene3D" id="1.20.1170.10">
    <property type="match status" value="1"/>
</dbReference>
<dbReference type="EMBL" id="HBUF01535179">
    <property type="protein sequence ID" value="CAG6753071.1"/>
    <property type="molecule type" value="Transcribed_RNA"/>
</dbReference>
<organism evidence="1">
    <name type="scientific">Cacopsylla melanoneura</name>
    <dbReference type="NCBI Taxonomy" id="428564"/>
    <lineage>
        <taxon>Eukaryota</taxon>
        <taxon>Metazoa</taxon>
        <taxon>Ecdysozoa</taxon>
        <taxon>Arthropoda</taxon>
        <taxon>Hexapoda</taxon>
        <taxon>Insecta</taxon>
        <taxon>Pterygota</taxon>
        <taxon>Neoptera</taxon>
        <taxon>Paraneoptera</taxon>
        <taxon>Hemiptera</taxon>
        <taxon>Sternorrhyncha</taxon>
        <taxon>Psylloidea</taxon>
        <taxon>Psyllidae</taxon>
        <taxon>Psyllinae</taxon>
        <taxon>Cacopsylla</taxon>
    </lineage>
</organism>
<proteinExistence type="predicted"/>
<dbReference type="SUPFAM" id="SSF58100">
    <property type="entry name" value="Bacterial hemolysins"/>
    <property type="match status" value="1"/>
</dbReference>
<reference evidence="1" key="1">
    <citation type="submission" date="2021-05" db="EMBL/GenBank/DDBJ databases">
        <authorList>
            <person name="Alioto T."/>
            <person name="Alioto T."/>
            <person name="Gomez Garrido J."/>
        </authorList>
    </citation>
    <scope>NUCLEOTIDE SEQUENCE</scope>
</reference>
<dbReference type="AlphaFoldDB" id="A0A8D9EGR6"/>
<name>A0A8D9EGR6_9HEMI</name>
<evidence type="ECO:0000313" key="1">
    <source>
        <dbReference type="EMBL" id="CAG6753071.1"/>
    </source>
</evidence>
<sequence length="360" mass="41200">MGENILNLHHQIEATILKGYLQVMIKKVNRGRSPLNINTVRAVNFTSHKRIKMQRATFIVLLTVFVLAATDECDNSILEKIKNIDNVLKIYIEEELGTTPPKTIRTSIERLDLMSDKYDGNCKTLMNEAGNYGFQAIDNYYRAMDFLVRWSSMAKGVLGAVLPKHEQMEEDLLEKLIVQTVNMGFKALNRSLRTLDTVCAQLESMQNNLESIPEKLKNELKMLQLSHKKNISSKKRNKKRNKLITTTTEGSIPQSLEVNVEDSTPAIEEHTDSAQNQTVIIEMDKYYNLLIETVISTTNTVSKVREEFQKSFVDKVRRLVDKESNINVYSWGSKDSGISTLVLEELKNLMKTLDTYLQMK</sequence>
<accession>A0A8D9EGR6</accession>
<protein>
    <submittedName>
        <fullName evidence="1">Uncharacterized protein</fullName>
    </submittedName>
</protein>